<name>A0A7Y7YKE3_9PSED</name>
<evidence type="ECO:0000313" key="7">
    <source>
        <dbReference type="Proteomes" id="UP000520592"/>
    </source>
</evidence>
<dbReference type="InterPro" id="IPR050461">
    <property type="entry name" value="Nitroreductase_HadB/RutE"/>
</dbReference>
<keyword evidence="4 6" id="KW-0560">Oxidoreductase</keyword>
<dbReference type="Proteomes" id="UP000520592">
    <property type="component" value="Unassembled WGS sequence"/>
</dbReference>
<dbReference type="Gene3D" id="3.40.109.10">
    <property type="entry name" value="NADH Oxidase"/>
    <property type="match status" value="1"/>
</dbReference>
<keyword evidence="2" id="KW-0288">FMN</keyword>
<protein>
    <submittedName>
        <fullName evidence="6">Malonic semialdehyde reductase</fullName>
        <ecNumber evidence="6">1.1.1.298</ecNumber>
    </submittedName>
</protein>
<dbReference type="RefSeq" id="WP_177062189.1">
    <property type="nucleotide sequence ID" value="NZ_JACAPS010000044.1"/>
</dbReference>
<evidence type="ECO:0000313" key="6">
    <source>
        <dbReference type="EMBL" id="NWC36765.1"/>
    </source>
</evidence>
<dbReference type="Pfam" id="PF00881">
    <property type="entry name" value="Nitroreductase"/>
    <property type="match status" value="1"/>
</dbReference>
<gene>
    <name evidence="6" type="ORF">HX876_30875</name>
</gene>
<dbReference type="NCBIfam" id="NF003768">
    <property type="entry name" value="PRK05365.1"/>
    <property type="match status" value="1"/>
</dbReference>
<dbReference type="SUPFAM" id="SSF55469">
    <property type="entry name" value="FMN-dependent nitroreductase-like"/>
    <property type="match status" value="1"/>
</dbReference>
<dbReference type="InterPro" id="IPR029479">
    <property type="entry name" value="Nitroreductase"/>
</dbReference>
<evidence type="ECO:0000256" key="2">
    <source>
        <dbReference type="ARBA" id="ARBA00022643"/>
    </source>
</evidence>
<dbReference type="EMBL" id="JACAQD010000047">
    <property type="protein sequence ID" value="NWC36765.1"/>
    <property type="molecule type" value="Genomic_DNA"/>
</dbReference>
<comment type="caution">
    <text evidence="6">The sequence shown here is derived from an EMBL/GenBank/DDBJ whole genome shotgun (WGS) entry which is preliminary data.</text>
</comment>
<keyword evidence="1" id="KW-0285">Flavoprotein</keyword>
<dbReference type="PANTHER" id="PTHR43543:SF1">
    <property type="entry name" value="MALONIC SEMIALDEHYDE REDUCTASE RUTE-RELATED"/>
    <property type="match status" value="1"/>
</dbReference>
<evidence type="ECO:0000256" key="1">
    <source>
        <dbReference type="ARBA" id="ARBA00022630"/>
    </source>
</evidence>
<dbReference type="InterPro" id="IPR023936">
    <property type="entry name" value="RutE-like"/>
</dbReference>
<dbReference type="AlphaFoldDB" id="A0A7Y7YKE3"/>
<feature type="domain" description="Nitroreductase" evidence="5">
    <location>
        <begin position="18"/>
        <end position="174"/>
    </location>
</feature>
<keyword evidence="3" id="KW-0521">NADP</keyword>
<reference evidence="6 7" key="1">
    <citation type="submission" date="2020-04" db="EMBL/GenBank/DDBJ databases">
        <title>Molecular characterization of pseudomonads from Agaricus bisporus reveal novel blotch 2 pathogens in Western Europe.</title>
        <authorList>
            <person name="Taparia T."/>
            <person name="Krijger M."/>
            <person name="Haynes E."/>
            <person name="Elpinstone J.G."/>
            <person name="Noble R."/>
            <person name="Van Der Wolf J."/>
        </authorList>
    </citation>
    <scope>NUCLEOTIDE SEQUENCE [LARGE SCALE GENOMIC DNA]</scope>
    <source>
        <strain evidence="6 7">IPO3737</strain>
    </source>
</reference>
<organism evidence="6 7">
    <name type="scientific">Pseudomonas gingeri</name>
    <dbReference type="NCBI Taxonomy" id="117681"/>
    <lineage>
        <taxon>Bacteria</taxon>
        <taxon>Pseudomonadati</taxon>
        <taxon>Pseudomonadota</taxon>
        <taxon>Gammaproteobacteria</taxon>
        <taxon>Pseudomonadales</taxon>
        <taxon>Pseudomonadaceae</taxon>
        <taxon>Pseudomonas</taxon>
    </lineage>
</organism>
<dbReference type="GO" id="GO:0035527">
    <property type="term" value="F:3-hydroxypropionate dehydrogenase (NADP+) activity"/>
    <property type="evidence" value="ECO:0007669"/>
    <property type="project" value="UniProtKB-EC"/>
</dbReference>
<sequence length="196" mass="22168">MNMPLSDELLDQVFRKARTFNSFIDRPVTEGTIRALYDLLKWGPTSTNQQPLRVVWCHSPEAKERLATLCYPGNAEKVRAAPVTAILGMELDFVRYLPRLFPHADARGWYGDDQRLIAESAFRNSSLQGAYFIIAARMLGLDTNPMSGFDEEQINASFFADSSIRVNFIATLGYGDSTTLYERAPRLGFDEANRFI</sequence>
<proteinExistence type="predicted"/>
<accession>A0A7Y7YKE3</accession>
<evidence type="ECO:0000256" key="3">
    <source>
        <dbReference type="ARBA" id="ARBA00022857"/>
    </source>
</evidence>
<evidence type="ECO:0000259" key="5">
    <source>
        <dbReference type="Pfam" id="PF00881"/>
    </source>
</evidence>
<dbReference type="InterPro" id="IPR000415">
    <property type="entry name" value="Nitroreductase-like"/>
</dbReference>
<evidence type="ECO:0000256" key="4">
    <source>
        <dbReference type="ARBA" id="ARBA00023002"/>
    </source>
</evidence>
<dbReference type="CDD" id="cd02148">
    <property type="entry name" value="RutE-like"/>
    <property type="match status" value="1"/>
</dbReference>
<dbReference type="EC" id="1.1.1.298" evidence="6"/>
<dbReference type="PANTHER" id="PTHR43543">
    <property type="entry name" value="MALONIC SEMIALDEHYDE REDUCTASE RUTE-RELATED"/>
    <property type="match status" value="1"/>
</dbReference>